<dbReference type="Proteomes" id="UP000187074">
    <property type="component" value="Unassembled WGS sequence"/>
</dbReference>
<accession>A0A1R1AM88</accession>
<evidence type="ECO:0000313" key="2">
    <source>
        <dbReference type="Proteomes" id="UP000187074"/>
    </source>
</evidence>
<dbReference type="AlphaFoldDB" id="A0A1R1AM88"/>
<gene>
    <name evidence="1" type="ORF">BK123_32410</name>
</gene>
<reference evidence="1 2" key="1">
    <citation type="submission" date="2016-11" db="EMBL/GenBank/DDBJ databases">
        <title>Paenibacillus species isolates.</title>
        <authorList>
            <person name="Beno S.M."/>
        </authorList>
    </citation>
    <scope>NUCLEOTIDE SEQUENCE [LARGE SCALE GENOMIC DNA]</scope>
    <source>
        <strain evidence="1 2">FSL F4-0100</strain>
    </source>
</reference>
<dbReference type="InterPro" id="IPR021229">
    <property type="entry name" value="DUF2800"/>
</dbReference>
<comment type="caution">
    <text evidence="1">The sequence shown here is derived from an EMBL/GenBank/DDBJ whole genome shotgun (WGS) entry which is preliminary data.</text>
</comment>
<dbReference type="Pfam" id="PF10926">
    <property type="entry name" value="DUF2800"/>
    <property type="match status" value="1"/>
</dbReference>
<organism evidence="1 2">
    <name type="scientific">Paenibacillus lautus</name>
    <name type="common">Bacillus lautus</name>
    <dbReference type="NCBI Taxonomy" id="1401"/>
    <lineage>
        <taxon>Bacteria</taxon>
        <taxon>Bacillati</taxon>
        <taxon>Bacillota</taxon>
        <taxon>Bacilli</taxon>
        <taxon>Bacillales</taxon>
        <taxon>Paenibacillaceae</taxon>
        <taxon>Paenibacillus</taxon>
    </lineage>
</organism>
<protein>
    <recommendedName>
        <fullName evidence="3">DUF2800 domain-containing protein</fullName>
    </recommendedName>
</protein>
<sequence length="402" mass="44612">MTQSAHAERAHALLGASKADQWINCPPSARQQENVPDKRSEFSDEGTAAHELSELILRRRLTPCNAAERKKLDKAIADFKKTNTFYGPEMENAVAAYVEVVEERFMAAKARSKDAVILFEERVDFSEWVPDGYGTGDVVIISDWMLDVIDLKYGKGVPVSAIGNPQLRLYGLGAWSNWNYLYSIKEVSMTIVQPRLDSVSTDTLPLGELIEWAENVVTPAAALADAGVGEYQPGSHCRWCKVKGNCRARADENMKALAYEFQDPALLSMDEIGSVLFVAEQLKVWAKDVEEYAFDQAKAGATIPSWKLVEGRSNRVITDKAAARKALETAELEELEEDWYLKPQELLGIGDLEKKVGKKELASLLDGLIVKPPGKPVLVPETDKRSELNSVDQDFAGEDFEV</sequence>
<name>A0A1R1AM88_PAELA</name>
<evidence type="ECO:0008006" key="3">
    <source>
        <dbReference type="Google" id="ProtNLM"/>
    </source>
</evidence>
<evidence type="ECO:0000313" key="1">
    <source>
        <dbReference type="EMBL" id="OME86507.1"/>
    </source>
</evidence>
<dbReference type="RefSeq" id="WP_076326412.1">
    <property type="nucleotide sequence ID" value="NZ_MRTF01000020.1"/>
</dbReference>
<dbReference type="OrthoDB" id="9766061at2"/>
<dbReference type="EMBL" id="MRTF01000020">
    <property type="protein sequence ID" value="OME86507.1"/>
    <property type="molecule type" value="Genomic_DNA"/>
</dbReference>
<proteinExistence type="predicted"/>
<dbReference type="STRING" id="1401.BK123_32410"/>